<comment type="similarity">
    <text evidence="1">Belongs to the universal stress protein A family.</text>
</comment>
<comment type="caution">
    <text evidence="3">The sequence shown here is derived from an EMBL/GenBank/DDBJ whole genome shotgun (WGS) entry which is preliminary data.</text>
</comment>
<dbReference type="PANTHER" id="PTHR46268">
    <property type="entry name" value="STRESS RESPONSE PROTEIN NHAX"/>
    <property type="match status" value="1"/>
</dbReference>
<reference evidence="3 4" key="1">
    <citation type="submission" date="2016-06" db="EMBL/GenBank/DDBJ databases">
        <authorList>
            <person name="Kjaerup R.B."/>
            <person name="Dalgaard T.S."/>
            <person name="Juul-Madsen H.R."/>
        </authorList>
    </citation>
    <scope>NUCLEOTIDE SEQUENCE [LARGE SCALE GENOMIC DNA]</scope>
    <source>
        <strain evidence="3 4">1165133.8</strain>
    </source>
</reference>
<accession>A0A1A3P903</accession>
<dbReference type="RefSeq" id="WP_065142493.1">
    <property type="nucleotide sequence ID" value="NZ_LZLS01000023.1"/>
</dbReference>
<dbReference type="AlphaFoldDB" id="A0A1A3P903"/>
<dbReference type="EMBL" id="LZLS01000023">
    <property type="protein sequence ID" value="OBK30641.1"/>
    <property type="molecule type" value="Genomic_DNA"/>
</dbReference>
<organism evidence="3 4">
    <name type="scientific">Mycobacterium asiaticum</name>
    <dbReference type="NCBI Taxonomy" id="1790"/>
    <lineage>
        <taxon>Bacteria</taxon>
        <taxon>Bacillati</taxon>
        <taxon>Actinomycetota</taxon>
        <taxon>Actinomycetes</taxon>
        <taxon>Mycobacteriales</taxon>
        <taxon>Mycobacteriaceae</taxon>
        <taxon>Mycobacterium</taxon>
    </lineage>
</organism>
<dbReference type="InterPro" id="IPR006015">
    <property type="entry name" value="Universal_stress_UspA"/>
</dbReference>
<name>A0A1A3P903_MYCAS</name>
<dbReference type="PANTHER" id="PTHR46268:SF6">
    <property type="entry name" value="UNIVERSAL STRESS PROTEIN UP12"/>
    <property type="match status" value="1"/>
</dbReference>
<protein>
    <submittedName>
        <fullName evidence="3">Universal stress protein</fullName>
    </submittedName>
</protein>
<evidence type="ECO:0000313" key="3">
    <source>
        <dbReference type="EMBL" id="OBK30641.1"/>
    </source>
</evidence>
<sequence length="268" mass="28526">MSTRESTPAVVVGIDGSRAAVQAALWAVDEAADRNVPLRLVYVVDLSKLSGGVEQRQATARTALYDAFRAVEATGKRVTVETDVLWGKPLNKLMEESRSAAMICVGSMGLNHARSGQGSVAGTLAGSSLCPVAVINRSPDAADAARTPRVQRVVAEVDNGAVLRHAFRQARLRGVPLRAVCVQAAPALVAAGGESRTEPTKLDRRLSRWTRLYPDVPVEQAVVRGHPYRYLADCATPNQLLVTDSHTAQVCSVYNAGSSVLTVRCGNL</sequence>
<dbReference type="Gene3D" id="3.40.50.620">
    <property type="entry name" value="HUPs"/>
    <property type="match status" value="2"/>
</dbReference>
<dbReference type="OrthoDB" id="3174546at2"/>
<dbReference type="InterPro" id="IPR014729">
    <property type="entry name" value="Rossmann-like_a/b/a_fold"/>
</dbReference>
<dbReference type="PRINTS" id="PR01438">
    <property type="entry name" value="UNVRSLSTRESS"/>
</dbReference>
<evidence type="ECO:0000256" key="1">
    <source>
        <dbReference type="ARBA" id="ARBA00008791"/>
    </source>
</evidence>
<dbReference type="SUPFAM" id="SSF52402">
    <property type="entry name" value="Adenine nucleotide alpha hydrolases-like"/>
    <property type="match status" value="2"/>
</dbReference>
<evidence type="ECO:0000259" key="2">
    <source>
        <dbReference type="Pfam" id="PF00582"/>
    </source>
</evidence>
<dbReference type="Pfam" id="PF00582">
    <property type="entry name" value="Usp"/>
    <property type="match status" value="1"/>
</dbReference>
<dbReference type="InterPro" id="IPR006016">
    <property type="entry name" value="UspA"/>
</dbReference>
<feature type="domain" description="UspA" evidence="2">
    <location>
        <begin position="10"/>
        <end position="135"/>
    </location>
</feature>
<proteinExistence type="inferred from homology"/>
<gene>
    <name evidence="3" type="ORF">A5634_15190</name>
</gene>
<evidence type="ECO:0000313" key="4">
    <source>
        <dbReference type="Proteomes" id="UP000093928"/>
    </source>
</evidence>
<dbReference type="Proteomes" id="UP000093928">
    <property type="component" value="Unassembled WGS sequence"/>
</dbReference>